<reference evidence="1 2" key="1">
    <citation type="submission" date="2016-11" db="EMBL/GenBank/DDBJ databases">
        <authorList>
            <person name="Jaros S."/>
            <person name="Januszkiewicz K."/>
            <person name="Wedrychowicz H."/>
        </authorList>
    </citation>
    <scope>NUCLEOTIDE SEQUENCE [LARGE SCALE GENOMIC DNA]</scope>
    <source>
        <strain evidence="1">NVI 5450</strain>
    </source>
</reference>
<dbReference type="AlphaFoldDB" id="A0A1L0AQ81"/>
<gene>
    <name evidence="1" type="ORF">NVI5450_4428</name>
</gene>
<dbReference type="InterPro" id="IPR032871">
    <property type="entry name" value="AHH_dom_containing"/>
</dbReference>
<evidence type="ECO:0000313" key="1">
    <source>
        <dbReference type="EMBL" id="SGZ16940.1"/>
    </source>
</evidence>
<organism evidence="1 2">
    <name type="scientific">Moritella viscosa</name>
    <dbReference type="NCBI Taxonomy" id="80854"/>
    <lineage>
        <taxon>Bacteria</taxon>
        <taxon>Pseudomonadati</taxon>
        <taxon>Pseudomonadota</taxon>
        <taxon>Gammaproteobacteria</taxon>
        <taxon>Alteromonadales</taxon>
        <taxon>Moritellaceae</taxon>
        <taxon>Moritella</taxon>
    </lineage>
</organism>
<accession>A0A1L0AQ81</accession>
<evidence type="ECO:0000313" key="2">
    <source>
        <dbReference type="Proteomes" id="UP000183794"/>
    </source>
</evidence>
<dbReference type="RefSeq" id="WP_075518521.1">
    <property type="nucleotide sequence ID" value="NZ_FPLD01000131.1"/>
</dbReference>
<proteinExistence type="predicted"/>
<dbReference type="Pfam" id="PF14412">
    <property type="entry name" value="AHH"/>
    <property type="match status" value="1"/>
</dbReference>
<dbReference type="Proteomes" id="UP000183794">
    <property type="component" value="Unassembled WGS sequence"/>
</dbReference>
<dbReference type="EMBL" id="FPLD01000131">
    <property type="protein sequence ID" value="SGZ16940.1"/>
    <property type="molecule type" value="Genomic_DNA"/>
</dbReference>
<sequence>MGYRENVLVPAEKNPKHPTNYGFKMQIHHLLSTKGVNDAGNYDELKAYGYDINLAGNLVALPSTLQGACHLKVQLHRGDHKTLIDSNDMDGEHPVAYHERIEVLVKKACTTINKRCDEQKQKLKGVQRYMDYHSLLVLRRIGNFSLPLTSVYKAFSPRGVGCLGVTSVPELRHKLKDNPSGCTCNNRNHSAEFKNYPQGNYTLKRGQ</sequence>
<name>A0A1L0AQ81_9GAMM</name>
<dbReference type="OrthoDB" id="5896307at2"/>
<protein>
    <submittedName>
        <fullName evidence="1">Uncharacterized protein</fullName>
    </submittedName>
</protein>